<dbReference type="Ensembl" id="ENSCINT00000026714.2">
    <property type="protein sequence ID" value="ENSCINP00000026468.2"/>
    <property type="gene ID" value="ENSCING00000014712.2"/>
</dbReference>
<keyword evidence="3" id="KW-0732">Signal</keyword>
<dbReference type="HOGENOM" id="CLU_1296944_0_0_1"/>
<evidence type="ECO:0000313" key="5">
    <source>
        <dbReference type="Proteomes" id="UP000008144"/>
    </source>
</evidence>
<reference evidence="4" key="3">
    <citation type="submission" date="2025-08" db="UniProtKB">
        <authorList>
            <consortium name="Ensembl"/>
        </authorList>
    </citation>
    <scope>IDENTIFICATION</scope>
</reference>
<keyword evidence="1" id="KW-0175">Coiled coil</keyword>
<evidence type="ECO:0000256" key="1">
    <source>
        <dbReference type="SAM" id="Coils"/>
    </source>
</evidence>
<feature type="signal peptide" evidence="3">
    <location>
        <begin position="1"/>
        <end position="23"/>
    </location>
</feature>
<dbReference type="InParanoid" id="F6ZBZ1"/>
<reference evidence="5" key="1">
    <citation type="journal article" date="2002" name="Science">
        <title>The draft genome of Ciona intestinalis: insights into chordate and vertebrate origins.</title>
        <authorList>
            <person name="Dehal P."/>
            <person name="Satou Y."/>
            <person name="Campbell R.K."/>
            <person name="Chapman J."/>
            <person name="Degnan B."/>
            <person name="De Tomaso A."/>
            <person name="Davidson B."/>
            <person name="Di Gregorio A."/>
            <person name="Gelpke M."/>
            <person name="Goodstein D.M."/>
            <person name="Harafuji N."/>
            <person name="Hastings K.E."/>
            <person name="Ho I."/>
            <person name="Hotta K."/>
            <person name="Huang W."/>
            <person name="Kawashima T."/>
            <person name="Lemaire P."/>
            <person name="Martinez D."/>
            <person name="Meinertzhagen I.A."/>
            <person name="Necula S."/>
            <person name="Nonaka M."/>
            <person name="Putnam N."/>
            <person name="Rash S."/>
            <person name="Saiga H."/>
            <person name="Satake M."/>
            <person name="Terry A."/>
            <person name="Yamada L."/>
            <person name="Wang H.G."/>
            <person name="Awazu S."/>
            <person name="Azumi K."/>
            <person name="Boore J."/>
            <person name="Branno M."/>
            <person name="Chin-Bow S."/>
            <person name="DeSantis R."/>
            <person name="Doyle S."/>
            <person name="Francino P."/>
            <person name="Keys D.N."/>
            <person name="Haga S."/>
            <person name="Hayashi H."/>
            <person name="Hino K."/>
            <person name="Imai K.S."/>
            <person name="Inaba K."/>
            <person name="Kano S."/>
            <person name="Kobayashi K."/>
            <person name="Kobayashi M."/>
            <person name="Lee B.I."/>
            <person name="Makabe K.W."/>
            <person name="Manohar C."/>
            <person name="Matassi G."/>
            <person name="Medina M."/>
            <person name="Mochizuki Y."/>
            <person name="Mount S."/>
            <person name="Morishita T."/>
            <person name="Miura S."/>
            <person name="Nakayama A."/>
            <person name="Nishizaka S."/>
            <person name="Nomoto H."/>
            <person name="Ohta F."/>
            <person name="Oishi K."/>
            <person name="Rigoutsos I."/>
            <person name="Sano M."/>
            <person name="Sasaki A."/>
            <person name="Sasakura Y."/>
            <person name="Shoguchi E."/>
            <person name="Shin-i T."/>
            <person name="Spagnuolo A."/>
            <person name="Stainier D."/>
            <person name="Suzuki M.M."/>
            <person name="Tassy O."/>
            <person name="Takatori N."/>
            <person name="Tokuoka M."/>
            <person name="Yagi K."/>
            <person name="Yoshizaki F."/>
            <person name="Wada S."/>
            <person name="Zhang C."/>
            <person name="Hyatt P.D."/>
            <person name="Larimer F."/>
            <person name="Detter C."/>
            <person name="Doggett N."/>
            <person name="Glavina T."/>
            <person name="Hawkins T."/>
            <person name="Richardson P."/>
            <person name="Lucas S."/>
            <person name="Kohara Y."/>
            <person name="Levine M."/>
            <person name="Satoh N."/>
            <person name="Rokhsar D.S."/>
        </authorList>
    </citation>
    <scope>NUCLEOTIDE SEQUENCE [LARGE SCALE GENOMIC DNA]</scope>
</reference>
<feature type="chain" id="PRO_5003346723" evidence="3">
    <location>
        <begin position="24"/>
        <end position="213"/>
    </location>
</feature>
<organism evidence="4 5">
    <name type="scientific">Ciona intestinalis</name>
    <name type="common">Transparent sea squirt</name>
    <name type="synonym">Ascidia intestinalis</name>
    <dbReference type="NCBI Taxonomy" id="7719"/>
    <lineage>
        <taxon>Eukaryota</taxon>
        <taxon>Metazoa</taxon>
        <taxon>Chordata</taxon>
        <taxon>Tunicata</taxon>
        <taxon>Ascidiacea</taxon>
        <taxon>Phlebobranchia</taxon>
        <taxon>Cionidae</taxon>
        <taxon>Ciona</taxon>
    </lineage>
</organism>
<reference evidence="4" key="2">
    <citation type="journal article" date="2008" name="Genome Biol.">
        <title>Improved genome assembly and evidence-based global gene model set for the chordate Ciona intestinalis: new insight into intron and operon populations.</title>
        <authorList>
            <person name="Satou Y."/>
            <person name="Mineta K."/>
            <person name="Ogasawara M."/>
            <person name="Sasakura Y."/>
            <person name="Shoguchi E."/>
            <person name="Ueno K."/>
            <person name="Yamada L."/>
            <person name="Matsumoto J."/>
            <person name="Wasserscheid J."/>
            <person name="Dewar K."/>
            <person name="Wiley G.B."/>
            <person name="Macmil S.L."/>
            <person name="Roe B.A."/>
            <person name="Zeller R.W."/>
            <person name="Hastings K.E."/>
            <person name="Lemaire P."/>
            <person name="Lindquist E."/>
            <person name="Endo T."/>
            <person name="Hotta K."/>
            <person name="Inaba K."/>
        </authorList>
    </citation>
    <scope>NUCLEOTIDE SEQUENCE [LARGE SCALE GENOMIC DNA]</scope>
    <source>
        <strain evidence="4">wild type</strain>
    </source>
</reference>
<keyword evidence="5" id="KW-1185">Reference proteome</keyword>
<evidence type="ECO:0000256" key="2">
    <source>
        <dbReference type="SAM" id="MobiDB-lite"/>
    </source>
</evidence>
<proteinExistence type="predicted"/>
<name>F6ZBZ1_CIOIN</name>
<reference evidence="4" key="4">
    <citation type="submission" date="2025-09" db="UniProtKB">
        <authorList>
            <consortium name="Ensembl"/>
        </authorList>
    </citation>
    <scope>IDENTIFICATION</scope>
</reference>
<sequence>MKALNPCRNVVCGVLICLHLVWAQTPESMQGFTRRNSPGNERPGARGAAREGAAMTPEVVGAFTSEHGETFRQFSSNEPTACQYVFSVDSAQCESNGMKTKIIELQSAFRTVQSQLNAQENRLHQAERFIREIQERLNINRPTEESRTEYVTTGPQKSGAGNALVSLSEIMQTELVNLEIQIDDAEKRRVDLERENSNLTSLLVQSRTSASEL</sequence>
<dbReference type="Proteomes" id="UP000008144">
    <property type="component" value="Chromosome 13"/>
</dbReference>
<feature type="coiled-coil region" evidence="1">
    <location>
        <begin position="102"/>
        <end position="136"/>
    </location>
</feature>
<dbReference type="EMBL" id="EAAA01001090">
    <property type="status" value="NOT_ANNOTATED_CDS"/>
    <property type="molecule type" value="Genomic_DNA"/>
</dbReference>
<feature type="coiled-coil region" evidence="1">
    <location>
        <begin position="168"/>
        <end position="202"/>
    </location>
</feature>
<protein>
    <submittedName>
        <fullName evidence="4">Uncharacterized protein</fullName>
    </submittedName>
</protein>
<evidence type="ECO:0000313" key="4">
    <source>
        <dbReference type="Ensembl" id="ENSCINP00000026468.2"/>
    </source>
</evidence>
<feature type="region of interest" description="Disordered" evidence="2">
    <location>
        <begin position="30"/>
        <end position="53"/>
    </location>
</feature>
<dbReference type="AlphaFoldDB" id="F6ZBZ1"/>
<evidence type="ECO:0000256" key="3">
    <source>
        <dbReference type="SAM" id="SignalP"/>
    </source>
</evidence>
<feature type="compositionally biased region" description="Low complexity" evidence="2">
    <location>
        <begin position="38"/>
        <end position="53"/>
    </location>
</feature>
<accession>F6ZBZ1</accession>